<evidence type="ECO:0000313" key="8">
    <source>
        <dbReference type="Proteomes" id="UP001589747"/>
    </source>
</evidence>
<name>A0ABV5KNV2_9BACL</name>
<dbReference type="NCBIfam" id="TIGR00536">
    <property type="entry name" value="hemK_fam"/>
    <property type="match status" value="1"/>
</dbReference>
<feature type="domain" description="Release factor glutamine methyltransferase N-terminal" evidence="6">
    <location>
        <begin position="26"/>
        <end position="91"/>
    </location>
</feature>
<evidence type="ECO:0000259" key="6">
    <source>
        <dbReference type="Pfam" id="PF17827"/>
    </source>
</evidence>
<comment type="caution">
    <text evidence="7">The sequence shown here is derived from an EMBL/GenBank/DDBJ whole genome shotgun (WGS) entry which is preliminary data.</text>
</comment>
<dbReference type="PANTHER" id="PTHR18895:SF74">
    <property type="entry name" value="MTRF1L RELEASE FACTOR GLUTAMINE METHYLTRANSFERASE"/>
    <property type="match status" value="1"/>
</dbReference>
<sequence length="393" mass="40306">MTTTGSTGYGGGSAPNETIGARIVAAVRLLAEQGIGEPRENAERLMMHLLGADRARLLMDWGEPLPADSAEAWRALVARKAAGEPLQYIVGEQWFYGLPYAVTPAVLIPRPETELLVEAVLEAADRLWPGAAEADAALTGPAADSPVAAVNGAAAEKAASPAARGTAAGLGAHGALEAAAAPDLAGAAQEAASGAGEAAPGSFARGAVPTVLDVGTGSGAIAVTLAALRPAWRVFASDLSPDALEVARANAARHGAAPRMRFAQGDLLAPFLARREEEAGAAGGDGLAGLRIDVLVSNPPYIPARDIEDLQTEVRDYEPRLALDGGEDGLNPYRAIVAQLPKLAALPRIVAFELGMGQADAVADMLRGLGAWSDIRIIRDYGGIDRHVIAVAP</sequence>
<evidence type="ECO:0000256" key="1">
    <source>
        <dbReference type="ARBA" id="ARBA00022603"/>
    </source>
</evidence>
<dbReference type="InterPro" id="IPR002052">
    <property type="entry name" value="DNA_methylase_N6_adenine_CS"/>
</dbReference>
<feature type="binding site" evidence="4">
    <location>
        <position position="298"/>
    </location>
    <ligand>
        <name>S-adenosyl-L-methionine</name>
        <dbReference type="ChEBI" id="CHEBI:59789"/>
    </ligand>
</feature>
<comment type="function">
    <text evidence="4">Methylates the class 1 translation termination release factors RF1/PrfA and RF2/PrfB on the glutamine residue of the universally conserved GGQ motif.</text>
</comment>
<dbReference type="Pfam" id="PF17827">
    <property type="entry name" value="PrmC_N"/>
    <property type="match status" value="1"/>
</dbReference>
<dbReference type="InterPro" id="IPR019874">
    <property type="entry name" value="RF_methyltr_PrmC"/>
</dbReference>
<dbReference type="SUPFAM" id="SSF53335">
    <property type="entry name" value="S-adenosyl-L-methionine-dependent methyltransferases"/>
    <property type="match status" value="1"/>
</dbReference>
<dbReference type="InterPro" id="IPR041698">
    <property type="entry name" value="Methyltransf_25"/>
</dbReference>
<feature type="binding site" evidence="4">
    <location>
        <begin position="215"/>
        <end position="219"/>
    </location>
    <ligand>
        <name>S-adenosyl-L-methionine</name>
        <dbReference type="ChEBI" id="CHEBI:59789"/>
    </ligand>
</feature>
<dbReference type="EMBL" id="JBHMDO010000022">
    <property type="protein sequence ID" value="MFB9326911.1"/>
    <property type="molecule type" value="Genomic_DNA"/>
</dbReference>
<dbReference type="GO" id="GO:0008168">
    <property type="term" value="F:methyltransferase activity"/>
    <property type="evidence" value="ECO:0007669"/>
    <property type="project" value="UniProtKB-KW"/>
</dbReference>
<keyword evidence="2 4" id="KW-0808">Transferase</keyword>
<organism evidence="7 8">
    <name type="scientific">Paenibacillus aurantiacus</name>
    <dbReference type="NCBI Taxonomy" id="1936118"/>
    <lineage>
        <taxon>Bacteria</taxon>
        <taxon>Bacillati</taxon>
        <taxon>Bacillota</taxon>
        <taxon>Bacilli</taxon>
        <taxon>Bacillales</taxon>
        <taxon>Paenibacillaceae</taxon>
        <taxon>Paenibacillus</taxon>
    </lineage>
</organism>
<protein>
    <recommendedName>
        <fullName evidence="4">Release factor glutamine methyltransferase</fullName>
        <shortName evidence="4">RF MTase</shortName>
        <ecNumber evidence="4">2.1.1.297</ecNumber>
    </recommendedName>
    <alternativeName>
        <fullName evidence="4">N5-glutamine methyltransferase PrmC</fullName>
    </alternativeName>
    <alternativeName>
        <fullName evidence="4">Protein-(glutamine-N5) MTase PrmC</fullName>
    </alternativeName>
    <alternativeName>
        <fullName evidence="4">Protein-glutamine N-methyltransferase PrmC</fullName>
    </alternativeName>
</protein>
<dbReference type="HAMAP" id="MF_02126">
    <property type="entry name" value="RF_methyltr_PrmC"/>
    <property type="match status" value="1"/>
</dbReference>
<gene>
    <name evidence="4" type="primary">prmC</name>
    <name evidence="7" type="ORF">ACFFSY_13370</name>
</gene>
<proteinExistence type="inferred from homology"/>
<accession>A0ABV5KNV2</accession>
<evidence type="ECO:0000259" key="5">
    <source>
        <dbReference type="Pfam" id="PF13649"/>
    </source>
</evidence>
<dbReference type="PROSITE" id="PS00092">
    <property type="entry name" value="N6_MTASE"/>
    <property type="match status" value="1"/>
</dbReference>
<keyword evidence="3 4" id="KW-0949">S-adenosyl-L-methionine</keyword>
<reference evidence="7 8" key="1">
    <citation type="submission" date="2024-09" db="EMBL/GenBank/DDBJ databases">
        <authorList>
            <person name="Sun Q."/>
            <person name="Mori K."/>
        </authorList>
    </citation>
    <scope>NUCLEOTIDE SEQUENCE [LARGE SCALE GENOMIC DNA]</scope>
    <source>
        <strain evidence="7 8">TISTR 2452</strain>
    </source>
</reference>
<dbReference type="Proteomes" id="UP001589747">
    <property type="component" value="Unassembled WGS sequence"/>
</dbReference>
<feature type="domain" description="Methyltransferase" evidence="5">
    <location>
        <begin position="211"/>
        <end position="269"/>
    </location>
</feature>
<dbReference type="InterPro" id="IPR040758">
    <property type="entry name" value="PrmC_N"/>
</dbReference>
<keyword evidence="1 4" id="KW-0489">Methyltransferase</keyword>
<dbReference type="InterPro" id="IPR004556">
    <property type="entry name" value="HemK-like"/>
</dbReference>
<evidence type="ECO:0000256" key="4">
    <source>
        <dbReference type="HAMAP-Rule" id="MF_02126"/>
    </source>
</evidence>
<comment type="similarity">
    <text evidence="4">Belongs to the protein N5-glutamine methyltransferase family. PrmC subfamily.</text>
</comment>
<dbReference type="PANTHER" id="PTHR18895">
    <property type="entry name" value="HEMK METHYLTRANSFERASE"/>
    <property type="match status" value="1"/>
</dbReference>
<dbReference type="Gene3D" id="1.10.8.10">
    <property type="entry name" value="DNA helicase RuvA subunit, C-terminal domain"/>
    <property type="match status" value="1"/>
</dbReference>
<evidence type="ECO:0000313" key="7">
    <source>
        <dbReference type="EMBL" id="MFB9326911.1"/>
    </source>
</evidence>
<feature type="binding site" evidence="4">
    <location>
        <position position="238"/>
    </location>
    <ligand>
        <name>S-adenosyl-L-methionine</name>
        <dbReference type="ChEBI" id="CHEBI:59789"/>
    </ligand>
</feature>
<dbReference type="InterPro" id="IPR050320">
    <property type="entry name" value="N5-glutamine_MTase"/>
</dbReference>
<dbReference type="Gene3D" id="3.40.50.150">
    <property type="entry name" value="Vaccinia Virus protein VP39"/>
    <property type="match status" value="1"/>
</dbReference>
<comment type="catalytic activity">
    <reaction evidence="4">
        <text>L-glutaminyl-[peptide chain release factor] + S-adenosyl-L-methionine = N(5)-methyl-L-glutaminyl-[peptide chain release factor] + S-adenosyl-L-homocysteine + H(+)</text>
        <dbReference type="Rhea" id="RHEA:42896"/>
        <dbReference type="Rhea" id="RHEA-COMP:10271"/>
        <dbReference type="Rhea" id="RHEA-COMP:10272"/>
        <dbReference type="ChEBI" id="CHEBI:15378"/>
        <dbReference type="ChEBI" id="CHEBI:30011"/>
        <dbReference type="ChEBI" id="CHEBI:57856"/>
        <dbReference type="ChEBI" id="CHEBI:59789"/>
        <dbReference type="ChEBI" id="CHEBI:61891"/>
        <dbReference type="EC" id="2.1.1.297"/>
    </reaction>
</comment>
<comment type="caution">
    <text evidence="4">Lacks conserved residue(s) required for the propagation of feature annotation.</text>
</comment>
<dbReference type="GO" id="GO:0032259">
    <property type="term" value="P:methylation"/>
    <property type="evidence" value="ECO:0007669"/>
    <property type="project" value="UniProtKB-KW"/>
</dbReference>
<dbReference type="InterPro" id="IPR029063">
    <property type="entry name" value="SAM-dependent_MTases_sf"/>
</dbReference>
<dbReference type="RefSeq" id="WP_377494641.1">
    <property type="nucleotide sequence ID" value="NZ_JBHMDO010000022.1"/>
</dbReference>
<dbReference type="Pfam" id="PF13649">
    <property type="entry name" value="Methyltransf_25"/>
    <property type="match status" value="1"/>
</dbReference>
<dbReference type="EC" id="2.1.1.297" evidence="4"/>
<keyword evidence="8" id="KW-1185">Reference proteome</keyword>
<evidence type="ECO:0000256" key="3">
    <source>
        <dbReference type="ARBA" id="ARBA00022691"/>
    </source>
</evidence>
<feature type="binding site" evidence="4">
    <location>
        <begin position="298"/>
        <end position="301"/>
    </location>
    <ligand>
        <name>substrate</name>
    </ligand>
</feature>
<evidence type="ECO:0000256" key="2">
    <source>
        <dbReference type="ARBA" id="ARBA00022679"/>
    </source>
</evidence>
<dbReference type="CDD" id="cd02440">
    <property type="entry name" value="AdoMet_MTases"/>
    <property type="match status" value="1"/>
</dbReference>